<evidence type="ECO:0000313" key="3">
    <source>
        <dbReference type="Proteomes" id="UP001652626"/>
    </source>
</evidence>
<keyword evidence="3" id="KW-1185">Reference proteome</keyword>
<keyword evidence="1" id="KW-0472">Membrane</keyword>
<feature type="transmembrane region" description="Helical" evidence="1">
    <location>
        <begin position="166"/>
        <end position="186"/>
    </location>
</feature>
<dbReference type="GeneID" id="113393357"/>
<dbReference type="PANTHER" id="PTHR11161">
    <property type="entry name" value="O-ACYLTRANSFERASE"/>
    <property type="match status" value="1"/>
</dbReference>
<feature type="transmembrane region" description="Helical" evidence="1">
    <location>
        <begin position="193"/>
        <end position="212"/>
    </location>
</feature>
<feature type="transmembrane region" description="Helical" evidence="1">
    <location>
        <begin position="20"/>
        <end position="39"/>
    </location>
</feature>
<name>A0ABM4AIZ5_VANTA</name>
<dbReference type="RefSeq" id="XP_064071273.1">
    <property type="nucleotide sequence ID" value="XM_064215203.1"/>
</dbReference>
<organism evidence="3 4">
    <name type="scientific">Vanessa tameamea</name>
    <name type="common">Kamehameha butterfly</name>
    <dbReference type="NCBI Taxonomy" id="334116"/>
    <lineage>
        <taxon>Eukaryota</taxon>
        <taxon>Metazoa</taxon>
        <taxon>Ecdysozoa</taxon>
        <taxon>Arthropoda</taxon>
        <taxon>Hexapoda</taxon>
        <taxon>Insecta</taxon>
        <taxon>Pterygota</taxon>
        <taxon>Neoptera</taxon>
        <taxon>Endopterygota</taxon>
        <taxon>Lepidoptera</taxon>
        <taxon>Glossata</taxon>
        <taxon>Ditrysia</taxon>
        <taxon>Papilionoidea</taxon>
        <taxon>Nymphalidae</taxon>
        <taxon>Nymphalinae</taxon>
        <taxon>Vanessa</taxon>
    </lineage>
</organism>
<feature type="domain" description="Acyltransferase 3" evidence="2">
    <location>
        <begin position="16"/>
        <end position="403"/>
    </location>
</feature>
<feature type="transmembrane region" description="Helical" evidence="1">
    <location>
        <begin position="246"/>
        <end position="263"/>
    </location>
</feature>
<keyword evidence="1" id="KW-0812">Transmembrane</keyword>
<gene>
    <name evidence="4" type="primary">LOC113393357</name>
</gene>
<feature type="transmembrane region" description="Helical" evidence="1">
    <location>
        <begin position="387"/>
        <end position="405"/>
    </location>
</feature>
<dbReference type="InterPro" id="IPR002656">
    <property type="entry name" value="Acyl_transf_3_dom"/>
</dbReference>
<dbReference type="PANTHER" id="PTHR11161:SF22">
    <property type="entry name" value="ACYLTRANSFERASE 3 DOMAIN-CONTAINING PROTEIN-RELATED"/>
    <property type="match status" value="1"/>
</dbReference>
<feature type="transmembrane region" description="Helical" evidence="1">
    <location>
        <begin position="54"/>
        <end position="79"/>
    </location>
</feature>
<reference evidence="4" key="1">
    <citation type="submission" date="2025-08" db="UniProtKB">
        <authorList>
            <consortium name="RefSeq"/>
        </authorList>
    </citation>
    <scope>IDENTIFICATION</scope>
    <source>
        <tissue evidence="4">Whole body</tissue>
    </source>
</reference>
<evidence type="ECO:0000259" key="2">
    <source>
        <dbReference type="Pfam" id="PF01757"/>
    </source>
</evidence>
<evidence type="ECO:0000256" key="1">
    <source>
        <dbReference type="SAM" id="Phobius"/>
    </source>
</evidence>
<sequence>MSSYKNFDSREDRFKSFHGLRTITIICVILFHSFLPVAVGPKNPRFIEMQYENIFHLIFINGTILVQTFFVMSGCLLAYKLEVYAEKHEMRWTLIPKVITGFWIKLTPTYIVVLGLTATWLRYAGSGPFWEIAVTKEVQHCRTNGWANLLYVNNYLDSTLCMIHTWYLGANMQMYVIGSIVCILARSNRSKKILLILLFILGIVTPAAHTYFQDLDAIYIITPEIVRAFKNDVTFNEVYRRGHTNIVNFVLGLTLGIFIYRLQVNQVDMVKFKKYRFLFLLTIPAVFGLLFIGSVFYKDEFQASAITKAIYAGLIKPIFGVICALIIIGCVFKIDNVYRIIFEWDGWKIPSKLSYSVFLLHFMIIRAMTGRYTTLTTMNNLYMIEKSLNYVIMSYIAAIALFLLVEAPLTEFLKNCLEFTIFNTKIKSIQPEQNNGIYLNKNADTFIDEK</sequence>
<feature type="transmembrane region" description="Helical" evidence="1">
    <location>
        <begin position="100"/>
        <end position="121"/>
    </location>
</feature>
<dbReference type="Proteomes" id="UP001652626">
    <property type="component" value="Chromosome 6"/>
</dbReference>
<accession>A0ABM4AIZ5</accession>
<dbReference type="Pfam" id="PF01757">
    <property type="entry name" value="Acyl_transf_3"/>
    <property type="match status" value="1"/>
</dbReference>
<dbReference type="InterPro" id="IPR052728">
    <property type="entry name" value="O2_lipid_transport_reg"/>
</dbReference>
<keyword evidence="1" id="KW-1133">Transmembrane helix</keyword>
<proteinExistence type="predicted"/>
<protein>
    <submittedName>
        <fullName evidence="4">Nose resistant to fluoxetine protein 6-like</fullName>
    </submittedName>
</protein>
<evidence type="ECO:0000313" key="4">
    <source>
        <dbReference type="RefSeq" id="XP_064071273.1"/>
    </source>
</evidence>
<feature type="transmembrane region" description="Helical" evidence="1">
    <location>
        <begin position="309"/>
        <end position="332"/>
    </location>
</feature>
<feature type="transmembrane region" description="Helical" evidence="1">
    <location>
        <begin position="275"/>
        <end position="297"/>
    </location>
</feature>
<feature type="transmembrane region" description="Helical" evidence="1">
    <location>
        <begin position="353"/>
        <end position="375"/>
    </location>
</feature>